<accession>A0ABS2QL55</accession>
<sequence>MDLAFLKVYLHAGKTMLLTSQAEDGGIYDPLVKSGFIYL</sequence>
<protein>
    <submittedName>
        <fullName evidence="1">Uncharacterized protein</fullName>
    </submittedName>
</protein>
<dbReference type="Proteomes" id="UP000823486">
    <property type="component" value="Unassembled WGS sequence"/>
</dbReference>
<proteinExistence type="predicted"/>
<reference evidence="1 2" key="1">
    <citation type="submission" date="2021-01" db="EMBL/GenBank/DDBJ databases">
        <title>Genomic Encyclopedia of Type Strains, Phase IV (KMG-IV): sequencing the most valuable type-strain genomes for metagenomic binning, comparative biology and taxonomic classification.</title>
        <authorList>
            <person name="Goeker M."/>
        </authorList>
    </citation>
    <scope>NUCLEOTIDE SEQUENCE [LARGE SCALE GENOMIC DNA]</scope>
    <source>
        <strain evidence="1 2">DSM 105482</strain>
    </source>
</reference>
<keyword evidence="2" id="KW-1185">Reference proteome</keyword>
<evidence type="ECO:0000313" key="2">
    <source>
        <dbReference type="Proteomes" id="UP000823486"/>
    </source>
</evidence>
<name>A0ABS2QL55_9BACI</name>
<organism evidence="1 2">
    <name type="scientific">Peribacillus deserti</name>
    <dbReference type="NCBI Taxonomy" id="673318"/>
    <lineage>
        <taxon>Bacteria</taxon>
        <taxon>Bacillati</taxon>
        <taxon>Bacillota</taxon>
        <taxon>Bacilli</taxon>
        <taxon>Bacillales</taxon>
        <taxon>Bacillaceae</taxon>
        <taxon>Peribacillus</taxon>
    </lineage>
</organism>
<evidence type="ECO:0000313" key="1">
    <source>
        <dbReference type="EMBL" id="MBM7693898.1"/>
    </source>
</evidence>
<comment type="caution">
    <text evidence="1">The sequence shown here is derived from an EMBL/GenBank/DDBJ whole genome shotgun (WGS) entry which is preliminary data.</text>
</comment>
<dbReference type="EMBL" id="JAFBFI010000016">
    <property type="protein sequence ID" value="MBM7693898.1"/>
    <property type="molecule type" value="Genomic_DNA"/>
</dbReference>
<gene>
    <name evidence="1" type="ORF">JOC77_003342</name>
</gene>